<name>A0A0F9JR69_9ZZZZ</name>
<reference evidence="2" key="1">
    <citation type="journal article" date="2015" name="Nature">
        <title>Complex archaea that bridge the gap between prokaryotes and eukaryotes.</title>
        <authorList>
            <person name="Spang A."/>
            <person name="Saw J.H."/>
            <person name="Jorgensen S.L."/>
            <person name="Zaremba-Niedzwiedzka K."/>
            <person name="Martijn J."/>
            <person name="Lind A.E."/>
            <person name="van Eijk R."/>
            <person name="Schleper C."/>
            <person name="Guy L."/>
            <person name="Ettema T.J."/>
        </authorList>
    </citation>
    <scope>NUCLEOTIDE SEQUENCE</scope>
</reference>
<proteinExistence type="predicted"/>
<dbReference type="AlphaFoldDB" id="A0A0F9JR69"/>
<gene>
    <name evidence="2" type="ORF">LCGC14_1423400</name>
</gene>
<dbReference type="EMBL" id="LAZR01009520">
    <property type="protein sequence ID" value="KKM72158.1"/>
    <property type="molecule type" value="Genomic_DNA"/>
</dbReference>
<evidence type="ECO:0000313" key="2">
    <source>
        <dbReference type="EMBL" id="KKM72158.1"/>
    </source>
</evidence>
<organism evidence="2">
    <name type="scientific">marine sediment metagenome</name>
    <dbReference type="NCBI Taxonomy" id="412755"/>
    <lineage>
        <taxon>unclassified sequences</taxon>
        <taxon>metagenomes</taxon>
        <taxon>ecological metagenomes</taxon>
    </lineage>
</organism>
<feature type="non-terminal residue" evidence="2">
    <location>
        <position position="43"/>
    </location>
</feature>
<comment type="caution">
    <text evidence="2">The sequence shown here is derived from an EMBL/GenBank/DDBJ whole genome shotgun (WGS) entry which is preliminary data.</text>
</comment>
<protein>
    <submittedName>
        <fullName evidence="2">Uncharacterized protein</fullName>
    </submittedName>
</protein>
<feature type="region of interest" description="Disordered" evidence="1">
    <location>
        <begin position="1"/>
        <end position="21"/>
    </location>
</feature>
<sequence>MYSAEEWARMHGGRTDIRSQAEQNRYILAMNAKRKAAKGQASK</sequence>
<evidence type="ECO:0000256" key="1">
    <source>
        <dbReference type="SAM" id="MobiDB-lite"/>
    </source>
</evidence>
<accession>A0A0F9JR69</accession>
<feature type="compositionally biased region" description="Basic and acidic residues" evidence="1">
    <location>
        <begin position="1"/>
        <end position="19"/>
    </location>
</feature>